<comment type="caution">
    <text evidence="1">The sequence shown here is derived from an EMBL/GenBank/DDBJ whole genome shotgun (WGS) entry which is preliminary data.</text>
</comment>
<protein>
    <submittedName>
        <fullName evidence="1">Uncharacterized protein</fullName>
    </submittedName>
</protein>
<reference evidence="1 2" key="1">
    <citation type="submission" date="2015-10" db="EMBL/GenBank/DDBJ databases">
        <title>Draft genome sequence of Thermococcus celericrescens strain DSM 17994.</title>
        <authorList>
            <person name="Hong S.-J."/>
            <person name="Park C.-E."/>
            <person name="Shin J.-H."/>
        </authorList>
    </citation>
    <scope>NUCLEOTIDE SEQUENCE [LARGE SCALE GENOMIC DNA]</scope>
    <source>
        <strain evidence="1 2">DSM 17994</strain>
    </source>
</reference>
<evidence type="ECO:0000313" key="1">
    <source>
        <dbReference type="EMBL" id="KUH31645.1"/>
    </source>
</evidence>
<dbReference type="OrthoDB" id="86157at2157"/>
<accession>A0A100XVL5</accession>
<organism evidence="1 2">
    <name type="scientific">Thermococcus celericrescens</name>
    <dbReference type="NCBI Taxonomy" id="227598"/>
    <lineage>
        <taxon>Archaea</taxon>
        <taxon>Methanobacteriati</taxon>
        <taxon>Methanobacteriota</taxon>
        <taxon>Thermococci</taxon>
        <taxon>Thermococcales</taxon>
        <taxon>Thermococcaceae</taxon>
        <taxon>Thermococcus</taxon>
    </lineage>
</organism>
<keyword evidence="2" id="KW-1185">Reference proteome</keyword>
<dbReference type="STRING" id="227598.APY94_11890"/>
<name>A0A100XVL5_9EURY</name>
<dbReference type="EMBL" id="LLYW01000050">
    <property type="protein sequence ID" value="KUH31645.1"/>
    <property type="molecule type" value="Genomic_DNA"/>
</dbReference>
<dbReference type="Proteomes" id="UP000053462">
    <property type="component" value="Unassembled WGS sequence"/>
</dbReference>
<sequence length="67" mass="8360">MNELEEALFEARPYVEYYDRLENLVKRLWEEATDRENFLQFLNEEIERAEEPFRTDLRIFLQKFEAL</sequence>
<dbReference type="AlphaFoldDB" id="A0A100XVL5"/>
<dbReference type="RefSeq" id="WP_058939832.1">
    <property type="nucleotide sequence ID" value="NZ_LLYW01000050.1"/>
</dbReference>
<evidence type="ECO:0000313" key="2">
    <source>
        <dbReference type="Proteomes" id="UP000053462"/>
    </source>
</evidence>
<proteinExistence type="predicted"/>
<dbReference type="GeneID" id="41609173"/>
<gene>
    <name evidence="1" type="ORF">APY94_11890</name>
</gene>